<dbReference type="SMART" id="SM00875">
    <property type="entry name" value="BACK"/>
    <property type="match status" value="1"/>
</dbReference>
<keyword evidence="1" id="KW-0880">Kelch repeat</keyword>
<dbReference type="PANTHER" id="PTHR24412">
    <property type="entry name" value="KELCH PROTEIN"/>
    <property type="match status" value="1"/>
</dbReference>
<keyword evidence="2" id="KW-0677">Repeat</keyword>
<reference evidence="4 5" key="1">
    <citation type="submission" date="2023-02" db="EMBL/GenBank/DDBJ databases">
        <title>LHISI_Scaffold_Assembly.</title>
        <authorList>
            <person name="Stuart O.P."/>
            <person name="Cleave R."/>
            <person name="Magrath M.J.L."/>
            <person name="Mikheyev A.S."/>
        </authorList>
    </citation>
    <scope>NUCLEOTIDE SEQUENCE [LARGE SCALE GENOMIC DNA]</scope>
    <source>
        <strain evidence="4">Daus_M_001</strain>
        <tissue evidence="4">Leg muscle</tissue>
    </source>
</reference>
<accession>A0ABQ9HUJ2</accession>
<comment type="caution">
    <text evidence="4">The sequence shown here is derived from an EMBL/GenBank/DDBJ whole genome shotgun (WGS) entry which is preliminary data.</text>
</comment>
<evidence type="ECO:0000313" key="5">
    <source>
        <dbReference type="Proteomes" id="UP001159363"/>
    </source>
</evidence>
<evidence type="ECO:0000256" key="1">
    <source>
        <dbReference type="ARBA" id="ARBA00022441"/>
    </source>
</evidence>
<dbReference type="Gene3D" id="1.25.40.420">
    <property type="match status" value="1"/>
</dbReference>
<feature type="domain" description="BACK" evidence="3">
    <location>
        <begin position="3"/>
        <end position="96"/>
    </location>
</feature>
<protein>
    <recommendedName>
        <fullName evidence="3">BACK domain-containing protein</fullName>
    </recommendedName>
</protein>
<name>A0ABQ9HUJ2_9NEOP</name>
<dbReference type="InterPro" id="IPR011705">
    <property type="entry name" value="BACK"/>
</dbReference>
<organism evidence="4 5">
    <name type="scientific">Dryococelus australis</name>
    <dbReference type="NCBI Taxonomy" id="614101"/>
    <lineage>
        <taxon>Eukaryota</taxon>
        <taxon>Metazoa</taxon>
        <taxon>Ecdysozoa</taxon>
        <taxon>Arthropoda</taxon>
        <taxon>Hexapoda</taxon>
        <taxon>Insecta</taxon>
        <taxon>Pterygota</taxon>
        <taxon>Neoptera</taxon>
        <taxon>Polyneoptera</taxon>
        <taxon>Phasmatodea</taxon>
        <taxon>Verophasmatodea</taxon>
        <taxon>Anareolatae</taxon>
        <taxon>Phasmatidae</taxon>
        <taxon>Eurycanthinae</taxon>
        <taxon>Dryococelus</taxon>
    </lineage>
</organism>
<gene>
    <name evidence="4" type="ORF">PR048_007386</name>
</gene>
<evidence type="ECO:0000259" key="3">
    <source>
        <dbReference type="SMART" id="SM00875"/>
    </source>
</evidence>
<dbReference type="EMBL" id="JARBHB010000003">
    <property type="protein sequence ID" value="KAJ8887902.1"/>
    <property type="molecule type" value="Genomic_DNA"/>
</dbReference>
<dbReference type="Pfam" id="PF07707">
    <property type="entry name" value="BACK"/>
    <property type="match status" value="1"/>
</dbReference>
<proteinExistence type="predicted"/>
<dbReference type="PANTHER" id="PTHR24412:SF401">
    <property type="entry name" value="FI11917P"/>
    <property type="match status" value="1"/>
</dbReference>
<sequence length="130" mass="15473">MYVLRLSLLKQVALTSDHVTYPQLCQEDEFLQLMPMQLVALIKRDELNVQDERQVYNAVLKWVKYDEEQRYPRMEKILQAVRCQYLTPDFLRDQMKNCDLLKKLPACREYLAQIFRVSSCPLPSPSRCTK</sequence>
<keyword evidence="5" id="KW-1185">Reference proteome</keyword>
<evidence type="ECO:0000313" key="4">
    <source>
        <dbReference type="EMBL" id="KAJ8887902.1"/>
    </source>
</evidence>
<dbReference type="Proteomes" id="UP001159363">
    <property type="component" value="Chromosome 3"/>
</dbReference>
<evidence type="ECO:0000256" key="2">
    <source>
        <dbReference type="ARBA" id="ARBA00022737"/>
    </source>
</evidence>